<accession>A0AA86RYV5</accession>
<keyword evidence="1" id="KW-0812">Transmembrane</keyword>
<keyword evidence="1" id="KW-1133">Transmembrane helix</keyword>
<evidence type="ECO:0000313" key="2">
    <source>
        <dbReference type="EMBL" id="CAJ1792243.1"/>
    </source>
</evidence>
<dbReference type="PANTHER" id="PTHR31210:SF94">
    <property type="entry name" value="LYSINE KETOGLUTARATE REDUCTASE TRANS-SPLICING-LIKE PROTEIN"/>
    <property type="match status" value="1"/>
</dbReference>
<dbReference type="Gramene" id="rna-AYBTSS11_LOCUS405">
    <property type="protein sequence ID" value="CAJ1792243.1"/>
    <property type="gene ID" value="gene-AYBTSS11_LOCUS405"/>
</dbReference>
<organism evidence="2 3">
    <name type="scientific">Sphenostylis stenocarpa</name>
    <dbReference type="NCBI Taxonomy" id="92480"/>
    <lineage>
        <taxon>Eukaryota</taxon>
        <taxon>Viridiplantae</taxon>
        <taxon>Streptophyta</taxon>
        <taxon>Embryophyta</taxon>
        <taxon>Tracheophyta</taxon>
        <taxon>Spermatophyta</taxon>
        <taxon>Magnoliopsida</taxon>
        <taxon>eudicotyledons</taxon>
        <taxon>Gunneridae</taxon>
        <taxon>Pentapetalae</taxon>
        <taxon>rosids</taxon>
        <taxon>fabids</taxon>
        <taxon>Fabales</taxon>
        <taxon>Fabaceae</taxon>
        <taxon>Papilionoideae</taxon>
        <taxon>50 kb inversion clade</taxon>
        <taxon>NPAAA clade</taxon>
        <taxon>indigoferoid/millettioid clade</taxon>
        <taxon>Phaseoleae</taxon>
        <taxon>Sphenostylis</taxon>
    </lineage>
</organism>
<sequence>MGIPIRSGNINIKRPNEAMKFTIATFAGVVFGFFLGVSFPTLELTRMNLPSRLLPSIDLTYVDDNYLKIPTKSLWDAWDKFMSDRSMYNNRLHRLNDTKIWVPTNPRGAEMLPPKFVESESDFYLHRLWGMPHQ</sequence>
<dbReference type="EMBL" id="OY731398">
    <property type="protein sequence ID" value="CAJ1792243.1"/>
    <property type="molecule type" value="Genomic_DNA"/>
</dbReference>
<dbReference type="PANTHER" id="PTHR31210">
    <property type="entry name" value="OS06G0731900 PROTEIN"/>
    <property type="match status" value="1"/>
</dbReference>
<keyword evidence="3" id="KW-1185">Reference proteome</keyword>
<feature type="transmembrane region" description="Helical" evidence="1">
    <location>
        <begin position="21"/>
        <end position="42"/>
    </location>
</feature>
<dbReference type="InterPro" id="IPR007877">
    <property type="entry name" value="DUF707"/>
</dbReference>
<proteinExistence type="predicted"/>
<gene>
    <name evidence="2" type="ORF">AYBTSS11_LOCUS405</name>
</gene>
<name>A0AA86RYV5_9FABA</name>
<keyword evidence="1" id="KW-0472">Membrane</keyword>
<dbReference type="Proteomes" id="UP001189624">
    <property type="component" value="Chromosome 1"/>
</dbReference>
<dbReference type="AlphaFoldDB" id="A0AA86RYV5"/>
<evidence type="ECO:0000256" key="1">
    <source>
        <dbReference type="SAM" id="Phobius"/>
    </source>
</evidence>
<evidence type="ECO:0000313" key="3">
    <source>
        <dbReference type="Proteomes" id="UP001189624"/>
    </source>
</evidence>
<reference evidence="2" key="1">
    <citation type="submission" date="2023-10" db="EMBL/GenBank/DDBJ databases">
        <authorList>
            <person name="Domelevo Entfellner J.-B."/>
        </authorList>
    </citation>
    <scope>NUCLEOTIDE SEQUENCE</scope>
</reference>
<protein>
    <submittedName>
        <fullName evidence="2">Uncharacterized protein</fullName>
    </submittedName>
</protein>